<evidence type="ECO:0000313" key="2">
    <source>
        <dbReference type="Proteomes" id="UP000095280"/>
    </source>
</evidence>
<evidence type="ECO:0000256" key="1">
    <source>
        <dbReference type="SAM" id="MobiDB-lite"/>
    </source>
</evidence>
<proteinExistence type="predicted"/>
<sequence length="267" mass="29917">LHFALGVSSSDEDYWLLAHEVARKKMMKASHRTFQRVVPVLDSWTKASSNSPTVLDVFELRSSLATSLVFWRGHMWTYRSADKTLRHLNRVPAGYHPSGGLAPLFFRCLARENAGSSGLARLITGWTSGKTPAAAGGSTSAQSRISICTVQWHNRWVITTASSGQASTCLLASFTVTSRYFKHIDDAEASPCSKKPMSTVPQTELPPSRRQGWPDRQFTREGEDLPPCPAIWPIWPETERAMKMRFRQLLELATSGLLYNCLIKEQY</sequence>
<protein>
    <submittedName>
        <fullName evidence="3">Mediator of RNA polymerase II transcription subunit 13</fullName>
    </submittedName>
</protein>
<reference evidence="3" key="1">
    <citation type="submission" date="2016-11" db="UniProtKB">
        <authorList>
            <consortium name="WormBaseParasite"/>
        </authorList>
    </citation>
    <scope>IDENTIFICATION</scope>
</reference>
<feature type="region of interest" description="Disordered" evidence="1">
    <location>
        <begin position="192"/>
        <end position="221"/>
    </location>
</feature>
<accession>A0A1I8JRH7</accession>
<dbReference type="WBParaSite" id="snap_masked-unitig_41038-processed-gene-0.0-mRNA-1">
    <property type="protein sequence ID" value="snap_masked-unitig_41038-processed-gene-0.0-mRNA-1"/>
    <property type="gene ID" value="snap_masked-unitig_41038-processed-gene-0.0"/>
</dbReference>
<keyword evidence="2" id="KW-1185">Reference proteome</keyword>
<name>A0A1I8JRH7_9PLAT</name>
<dbReference type="Proteomes" id="UP000095280">
    <property type="component" value="Unplaced"/>
</dbReference>
<organism evidence="2 3">
    <name type="scientific">Macrostomum lignano</name>
    <dbReference type="NCBI Taxonomy" id="282301"/>
    <lineage>
        <taxon>Eukaryota</taxon>
        <taxon>Metazoa</taxon>
        <taxon>Spiralia</taxon>
        <taxon>Lophotrochozoa</taxon>
        <taxon>Platyhelminthes</taxon>
        <taxon>Rhabditophora</taxon>
        <taxon>Macrostomorpha</taxon>
        <taxon>Macrostomida</taxon>
        <taxon>Macrostomidae</taxon>
        <taxon>Macrostomum</taxon>
    </lineage>
</organism>
<dbReference type="AlphaFoldDB" id="A0A1I8JRH7"/>
<evidence type="ECO:0000313" key="3">
    <source>
        <dbReference type="WBParaSite" id="snap_masked-unitig_41038-processed-gene-0.0-mRNA-1"/>
    </source>
</evidence>